<evidence type="ECO:0000313" key="2">
    <source>
        <dbReference type="Proteomes" id="UP000004562"/>
    </source>
</evidence>
<dbReference type="EMBL" id="AEXZ01000006">
    <property type="protein sequence ID" value="EGD39089.1"/>
    <property type="molecule type" value="Genomic_DNA"/>
</dbReference>
<reference evidence="1 2" key="1">
    <citation type="submission" date="2011-02" db="EMBL/GenBank/DDBJ databases">
        <authorList>
            <person name="Muzny D."/>
            <person name="Qin X."/>
            <person name="Deng J."/>
            <person name="Jiang H."/>
            <person name="Liu Y."/>
            <person name="Qu J."/>
            <person name="Song X.-Z."/>
            <person name="Zhang L."/>
            <person name="Thornton R."/>
            <person name="Coyle M."/>
            <person name="Francisco L."/>
            <person name="Jackson L."/>
            <person name="Javaid M."/>
            <person name="Korchina V."/>
            <person name="Kovar C."/>
            <person name="Mata R."/>
            <person name="Mathew T."/>
            <person name="Ngo R."/>
            <person name="Nguyen L."/>
            <person name="Nguyen N."/>
            <person name="Okwuonu G."/>
            <person name="Ongeri F."/>
            <person name="Pham C."/>
            <person name="Simmons D."/>
            <person name="Wilczek-Boney K."/>
            <person name="Hale W."/>
            <person name="Jakkamsetti A."/>
            <person name="Pham P."/>
            <person name="Ruth R."/>
            <person name="San Lucas F."/>
            <person name="Warren J."/>
            <person name="Zhang J."/>
            <person name="Zhao Z."/>
            <person name="Zhou C."/>
            <person name="Zhu D."/>
            <person name="Lee S."/>
            <person name="Bess C."/>
            <person name="Blankenburg K."/>
            <person name="Forbes L."/>
            <person name="Fu Q."/>
            <person name="Gubbala S."/>
            <person name="Hirani K."/>
            <person name="Jayaseelan J.C."/>
            <person name="Lara F."/>
            <person name="Munidasa M."/>
            <person name="Palculict T."/>
            <person name="Patil S."/>
            <person name="Pu L.-L."/>
            <person name="Saada N."/>
            <person name="Tang L."/>
            <person name="Weissenberger G."/>
            <person name="Zhu Y."/>
            <person name="Hemphill L."/>
            <person name="Shang Y."/>
            <person name="Youmans B."/>
            <person name="Ayvaz T."/>
            <person name="Ross M."/>
            <person name="Santibanez J."/>
            <person name="Aqrawi P."/>
            <person name="Gross S."/>
            <person name="Joshi V."/>
            <person name="Fowler G."/>
            <person name="Nazareth L."/>
            <person name="Reid J."/>
            <person name="Worley K."/>
            <person name="Petrosino J."/>
            <person name="Highlander S."/>
            <person name="Gibbs R."/>
        </authorList>
    </citation>
    <scope>NUCLEOTIDE SEQUENCE [LARGE SCALE GENOMIC DNA]</scope>
    <source>
        <strain evidence="1 2">SK160</strain>
    </source>
</reference>
<accession>F0IRW2</accession>
<sequence length="40" mass="4625">MIAVIIVVFSLLLFEWIVPILEKNNQDLSNLLSFSNKFSE</sequence>
<name>F0IRW2_STRSA</name>
<organism evidence="1 2">
    <name type="scientific">Streptococcus sanguinis SK160</name>
    <dbReference type="NCBI Taxonomy" id="888812"/>
    <lineage>
        <taxon>Bacteria</taxon>
        <taxon>Bacillati</taxon>
        <taxon>Bacillota</taxon>
        <taxon>Bacilli</taxon>
        <taxon>Lactobacillales</taxon>
        <taxon>Streptococcaceae</taxon>
        <taxon>Streptococcus</taxon>
    </lineage>
</organism>
<dbReference type="Proteomes" id="UP000004562">
    <property type="component" value="Unassembled WGS sequence"/>
</dbReference>
<evidence type="ECO:0000313" key="1">
    <source>
        <dbReference type="EMBL" id="EGD39089.1"/>
    </source>
</evidence>
<dbReference type="HOGENOM" id="CLU_3297382_0_0_9"/>
<dbReference type="AlphaFoldDB" id="F0IRW2"/>
<gene>
    <name evidence="1" type="ORF">HMPREF9384_0574</name>
</gene>
<proteinExistence type="predicted"/>
<protein>
    <submittedName>
        <fullName evidence="1">Uncharacterized protein</fullName>
    </submittedName>
</protein>
<dbReference type="PATRIC" id="fig|888812.3.peg.561"/>
<comment type="caution">
    <text evidence="1">The sequence shown here is derived from an EMBL/GenBank/DDBJ whole genome shotgun (WGS) entry which is preliminary data.</text>
</comment>